<dbReference type="EMBL" id="BJOU01000001">
    <property type="protein sequence ID" value="GED96493.1"/>
    <property type="molecule type" value="Genomic_DNA"/>
</dbReference>
<evidence type="ECO:0008006" key="3">
    <source>
        <dbReference type="Google" id="ProtNLM"/>
    </source>
</evidence>
<protein>
    <recommendedName>
        <fullName evidence="3">Transcriptional regulator</fullName>
    </recommendedName>
</protein>
<dbReference type="OrthoDB" id="9789781at2"/>
<comment type="caution">
    <text evidence="1">The sequence shown here is derived from an EMBL/GenBank/DDBJ whole genome shotgun (WGS) entry which is preliminary data.</text>
</comment>
<organism evidence="1 2">
    <name type="scientific">Gordonia crocea</name>
    <dbReference type="NCBI Taxonomy" id="589162"/>
    <lineage>
        <taxon>Bacteria</taxon>
        <taxon>Bacillati</taxon>
        <taxon>Actinomycetota</taxon>
        <taxon>Actinomycetes</taxon>
        <taxon>Mycobacteriales</taxon>
        <taxon>Gordoniaceae</taxon>
        <taxon>Gordonia</taxon>
    </lineage>
</organism>
<evidence type="ECO:0000313" key="2">
    <source>
        <dbReference type="Proteomes" id="UP000444980"/>
    </source>
</evidence>
<dbReference type="RefSeq" id="WP_161925960.1">
    <property type="nucleotide sequence ID" value="NZ_BJOU01000001.1"/>
</dbReference>
<keyword evidence="2" id="KW-1185">Reference proteome</keyword>
<accession>A0A7M3SV19</accession>
<sequence>MTSIERNPFTYSDARAQMNERKFRSLLGAGEITKLSRGLYQWADAVGESGDGELHEIVLRAPQATLALSSALSRHSLIDDIPFEYDIALPRGTWAPRSLSVPITWHRFDPKTFDLGRDKIELGPGRSIGLYSPERSIVDAFRMRDREGEDMAIAALKSWLRGGGQPSKLLRMARHFPRAYPALSRTMEILL</sequence>
<name>A0A7M3SV19_9ACTN</name>
<dbReference type="Proteomes" id="UP000444980">
    <property type="component" value="Unassembled WGS sequence"/>
</dbReference>
<dbReference type="AlphaFoldDB" id="A0A7M3SV19"/>
<gene>
    <name evidence="1" type="ORF">nbrc107697_05320</name>
</gene>
<evidence type="ECO:0000313" key="1">
    <source>
        <dbReference type="EMBL" id="GED96493.1"/>
    </source>
</evidence>
<proteinExistence type="predicted"/>
<reference evidence="2" key="1">
    <citation type="submission" date="2019-06" db="EMBL/GenBank/DDBJ databases">
        <title>Gordonia isolated from sludge of a wastewater treatment plant.</title>
        <authorList>
            <person name="Tamura T."/>
            <person name="Aoyama K."/>
            <person name="Kang Y."/>
            <person name="Saito S."/>
            <person name="Akiyama N."/>
            <person name="Yazawa K."/>
            <person name="Gonoi T."/>
            <person name="Mikami Y."/>
        </authorList>
    </citation>
    <scope>NUCLEOTIDE SEQUENCE [LARGE SCALE GENOMIC DNA]</scope>
    <source>
        <strain evidence="2">NBRC 107697</strain>
    </source>
</reference>